<proteinExistence type="predicted"/>
<organism evidence="1 2">
    <name type="scientific">Streptomyces taklimakanensis</name>
    <dbReference type="NCBI Taxonomy" id="2569853"/>
    <lineage>
        <taxon>Bacteria</taxon>
        <taxon>Bacillati</taxon>
        <taxon>Actinomycetota</taxon>
        <taxon>Actinomycetes</taxon>
        <taxon>Kitasatosporales</taxon>
        <taxon>Streptomycetaceae</taxon>
        <taxon>Streptomyces</taxon>
    </lineage>
</organism>
<dbReference type="RefSeq" id="WP_155071422.1">
    <property type="nucleotide sequence ID" value="NZ_WIXO01000001.1"/>
</dbReference>
<dbReference type="Proteomes" id="UP000473014">
    <property type="component" value="Unassembled WGS sequence"/>
</dbReference>
<dbReference type="EMBL" id="WIXO01000001">
    <property type="protein sequence ID" value="MTE20313.1"/>
    <property type="molecule type" value="Genomic_DNA"/>
</dbReference>
<name>A0A6G2BE26_9ACTN</name>
<accession>A0A6G2BE26</accession>
<evidence type="ECO:0000313" key="2">
    <source>
        <dbReference type="Proteomes" id="UP000473014"/>
    </source>
</evidence>
<reference evidence="1 2" key="1">
    <citation type="submission" date="2019-11" db="EMBL/GenBank/DDBJ databases">
        <authorList>
            <person name="Yuan L."/>
        </authorList>
    </citation>
    <scope>NUCLEOTIDE SEQUENCE [LARGE SCALE GENOMIC DNA]</scope>
    <source>
        <strain evidence="1 2">TRM43335</strain>
    </source>
</reference>
<dbReference type="AlphaFoldDB" id="A0A6G2BE26"/>
<sequence>MAHRTEQRHHTGDQPNLDDQLAELWADIESAVYAYATARGIVPLDAADALAYLFDDLR</sequence>
<protein>
    <submittedName>
        <fullName evidence="1">Uncharacterized protein</fullName>
    </submittedName>
</protein>
<comment type="caution">
    <text evidence="1">The sequence shown here is derived from an EMBL/GenBank/DDBJ whole genome shotgun (WGS) entry which is preliminary data.</text>
</comment>
<keyword evidence="2" id="KW-1185">Reference proteome</keyword>
<evidence type="ECO:0000313" key="1">
    <source>
        <dbReference type="EMBL" id="MTE20313.1"/>
    </source>
</evidence>
<gene>
    <name evidence="1" type="ORF">F0L17_14590</name>
</gene>